<gene>
    <name evidence="6" type="ORF">GC101_05780</name>
</gene>
<evidence type="ECO:0000256" key="2">
    <source>
        <dbReference type="ARBA" id="ARBA00022723"/>
    </source>
</evidence>
<dbReference type="EMBL" id="WHOB01000018">
    <property type="protein sequence ID" value="NOU78388.1"/>
    <property type="molecule type" value="Genomic_DNA"/>
</dbReference>
<dbReference type="InterPro" id="IPR003785">
    <property type="entry name" value="Creatininase/forma_Hydrolase"/>
</dbReference>
<keyword evidence="3" id="KW-0378">Hydrolase</keyword>
<sequence>MNVEYGKLTFLEIKQKAAEGYMAIIPTGCTEQQGPHATVDFDIWLATELSIEAATMANLNYGVKVLVIPTIPFGPTPEHRNYGYGYIDIPQKVYENVIYAVLVSLADQGFKQLVIMRGCGGHMLNQVAVKFNQDYAGKARVHLPHHPFHEVWCTHADPHIPGGHADSFTTSLGLYKHPECIREELIENPGSTEPDWDDPGLDFTRYSATGVIGDPTHASEELGRKLWKGSVEAIAAELQKIAAQAVEISQAEASRQ</sequence>
<dbReference type="PANTHER" id="PTHR35005">
    <property type="entry name" value="3-DEHYDRO-SCYLLO-INOSOSE HYDROLASE"/>
    <property type="match status" value="1"/>
</dbReference>
<dbReference type="PANTHER" id="PTHR35005:SF1">
    <property type="entry name" value="2-AMINO-5-FORMYLAMINO-6-RIBOSYLAMINOPYRIMIDIN-4(3H)-ONE 5'-MONOPHOSPHATE DEFORMYLASE"/>
    <property type="match status" value="1"/>
</dbReference>
<reference evidence="6 7" key="1">
    <citation type="submission" date="2019-10" db="EMBL/GenBank/DDBJ databases">
        <title>Description of Paenibacillus terricola sp. nov.</title>
        <authorList>
            <person name="Carlier A."/>
            <person name="Qi S."/>
        </authorList>
    </citation>
    <scope>NUCLEOTIDE SEQUENCE [LARGE SCALE GENOMIC DNA]</scope>
    <source>
        <strain evidence="6 7">LMG 31459</strain>
    </source>
</reference>
<evidence type="ECO:0000256" key="4">
    <source>
        <dbReference type="ARBA" id="ARBA00022833"/>
    </source>
</evidence>
<evidence type="ECO:0000313" key="6">
    <source>
        <dbReference type="EMBL" id="NOU78388.1"/>
    </source>
</evidence>
<keyword evidence="4" id="KW-0862">Zinc</keyword>
<protein>
    <submittedName>
        <fullName evidence="6">Creatininase family protein</fullName>
    </submittedName>
</protein>
<comment type="caution">
    <text evidence="6">The sequence shown here is derived from an EMBL/GenBank/DDBJ whole genome shotgun (WGS) entry which is preliminary data.</text>
</comment>
<dbReference type="Gene3D" id="3.40.50.10310">
    <property type="entry name" value="Creatininase"/>
    <property type="match status" value="1"/>
</dbReference>
<organism evidence="6 7">
    <name type="scientific">Paenibacillus phytohabitans</name>
    <dbReference type="NCBI Taxonomy" id="2654978"/>
    <lineage>
        <taxon>Bacteria</taxon>
        <taxon>Bacillati</taxon>
        <taxon>Bacillota</taxon>
        <taxon>Bacilli</taxon>
        <taxon>Bacillales</taxon>
        <taxon>Paenibacillaceae</taxon>
        <taxon>Paenibacillus</taxon>
    </lineage>
</organism>
<evidence type="ECO:0000256" key="3">
    <source>
        <dbReference type="ARBA" id="ARBA00022801"/>
    </source>
</evidence>
<evidence type="ECO:0000313" key="7">
    <source>
        <dbReference type="Proteomes" id="UP000596857"/>
    </source>
</evidence>
<keyword evidence="7" id="KW-1185">Reference proteome</keyword>
<dbReference type="Pfam" id="PF02633">
    <property type="entry name" value="Creatininase"/>
    <property type="match status" value="1"/>
</dbReference>
<accession>A0ABX1YBP4</accession>
<comment type="similarity">
    <text evidence="5">Belongs to the creatininase superfamily.</text>
</comment>
<dbReference type="Proteomes" id="UP000596857">
    <property type="component" value="Unassembled WGS sequence"/>
</dbReference>
<name>A0ABX1YBP4_9BACL</name>
<dbReference type="InterPro" id="IPR024087">
    <property type="entry name" value="Creatininase-like_sf"/>
</dbReference>
<comment type="cofactor">
    <cofactor evidence="1">
        <name>Zn(2+)</name>
        <dbReference type="ChEBI" id="CHEBI:29105"/>
    </cofactor>
</comment>
<dbReference type="RefSeq" id="WP_171716477.1">
    <property type="nucleotide sequence ID" value="NZ_WHOB01000018.1"/>
</dbReference>
<keyword evidence="2" id="KW-0479">Metal-binding</keyword>
<evidence type="ECO:0000256" key="1">
    <source>
        <dbReference type="ARBA" id="ARBA00001947"/>
    </source>
</evidence>
<proteinExistence type="inferred from homology"/>
<dbReference type="SUPFAM" id="SSF102215">
    <property type="entry name" value="Creatininase"/>
    <property type="match status" value="1"/>
</dbReference>
<evidence type="ECO:0000256" key="5">
    <source>
        <dbReference type="ARBA" id="ARBA00024029"/>
    </source>
</evidence>